<evidence type="ECO:0000256" key="1">
    <source>
        <dbReference type="SAM" id="MobiDB-lite"/>
    </source>
</evidence>
<feature type="non-terminal residue" evidence="2">
    <location>
        <position position="1"/>
    </location>
</feature>
<accession>A0A699V0E6</accession>
<proteinExistence type="predicted"/>
<sequence length="128" mass="13715">TGGIIKLIYADEDVTLEDAETAKDDEVEKNADDDEPEPAELKEVIDADDDVVDVVAHVTAELTPPSPTIIPPPPQQEVTSTLPPSPHQSPIAPSSSPPPQPQPLQTTTISMDLLNNLLETCTTLTMRV</sequence>
<feature type="compositionally biased region" description="Basic and acidic residues" evidence="1">
    <location>
        <begin position="20"/>
        <end position="30"/>
    </location>
</feature>
<feature type="region of interest" description="Disordered" evidence="1">
    <location>
        <begin position="16"/>
        <end position="38"/>
    </location>
</feature>
<dbReference type="AlphaFoldDB" id="A0A699V0E6"/>
<name>A0A699V0E6_TANCI</name>
<protein>
    <submittedName>
        <fullName evidence="2">Uncharacterized protein</fullName>
    </submittedName>
</protein>
<evidence type="ECO:0000313" key="2">
    <source>
        <dbReference type="EMBL" id="GFD27039.1"/>
    </source>
</evidence>
<gene>
    <name evidence="2" type="ORF">Tci_899008</name>
</gene>
<feature type="compositionally biased region" description="Pro residues" evidence="1">
    <location>
        <begin position="64"/>
        <end position="75"/>
    </location>
</feature>
<reference evidence="2" key="1">
    <citation type="journal article" date="2019" name="Sci. Rep.">
        <title>Draft genome of Tanacetum cinerariifolium, the natural source of mosquito coil.</title>
        <authorList>
            <person name="Yamashiro T."/>
            <person name="Shiraishi A."/>
            <person name="Satake H."/>
            <person name="Nakayama K."/>
        </authorList>
    </citation>
    <scope>NUCLEOTIDE SEQUENCE</scope>
</reference>
<comment type="caution">
    <text evidence="2">The sequence shown here is derived from an EMBL/GenBank/DDBJ whole genome shotgun (WGS) entry which is preliminary data.</text>
</comment>
<organism evidence="2">
    <name type="scientific">Tanacetum cinerariifolium</name>
    <name type="common">Dalmatian daisy</name>
    <name type="synonym">Chrysanthemum cinerariifolium</name>
    <dbReference type="NCBI Taxonomy" id="118510"/>
    <lineage>
        <taxon>Eukaryota</taxon>
        <taxon>Viridiplantae</taxon>
        <taxon>Streptophyta</taxon>
        <taxon>Embryophyta</taxon>
        <taxon>Tracheophyta</taxon>
        <taxon>Spermatophyta</taxon>
        <taxon>Magnoliopsida</taxon>
        <taxon>eudicotyledons</taxon>
        <taxon>Gunneridae</taxon>
        <taxon>Pentapetalae</taxon>
        <taxon>asterids</taxon>
        <taxon>campanulids</taxon>
        <taxon>Asterales</taxon>
        <taxon>Asteraceae</taxon>
        <taxon>Asteroideae</taxon>
        <taxon>Anthemideae</taxon>
        <taxon>Anthemidinae</taxon>
        <taxon>Tanacetum</taxon>
    </lineage>
</organism>
<feature type="region of interest" description="Disordered" evidence="1">
    <location>
        <begin position="60"/>
        <end position="106"/>
    </location>
</feature>
<dbReference type="EMBL" id="BKCJ011373748">
    <property type="protein sequence ID" value="GFD27039.1"/>
    <property type="molecule type" value="Genomic_DNA"/>
</dbReference>